<gene>
    <name evidence="2" type="ORF">M977_03287</name>
</gene>
<organism evidence="2 3">
    <name type="scientific">Buttiauxella gaviniae ATCC 51604</name>
    <dbReference type="NCBI Taxonomy" id="1354253"/>
    <lineage>
        <taxon>Bacteria</taxon>
        <taxon>Pseudomonadati</taxon>
        <taxon>Pseudomonadota</taxon>
        <taxon>Gammaproteobacteria</taxon>
        <taxon>Enterobacterales</taxon>
        <taxon>Enterobacteriaceae</taxon>
        <taxon>Buttiauxella</taxon>
    </lineage>
</organism>
<dbReference type="EMBL" id="LXEP01000031">
    <property type="protein sequence ID" value="OAT18372.1"/>
    <property type="molecule type" value="Genomic_DNA"/>
</dbReference>
<proteinExistence type="predicted"/>
<dbReference type="PATRIC" id="fig|1354253.4.peg.3341"/>
<dbReference type="SUPFAM" id="SSF51206">
    <property type="entry name" value="cAMP-binding domain-like"/>
    <property type="match status" value="1"/>
</dbReference>
<dbReference type="Proteomes" id="UP000078504">
    <property type="component" value="Unassembled WGS sequence"/>
</dbReference>
<name>A0A1B7HS11_9ENTR</name>
<dbReference type="RefSeq" id="WP_064516965.1">
    <property type="nucleotide sequence ID" value="NZ_LXEP01000031.1"/>
</dbReference>
<evidence type="ECO:0000313" key="3">
    <source>
        <dbReference type="Proteomes" id="UP000078504"/>
    </source>
</evidence>
<dbReference type="AlphaFoldDB" id="A0A1B7HS11"/>
<reference evidence="2 3" key="1">
    <citation type="submission" date="2016-04" db="EMBL/GenBank/DDBJ databases">
        <title>ATOL: Assembling a taxonomically balanced genome-scale reconstruction of the evolutionary history of the Enterobacteriaceae.</title>
        <authorList>
            <person name="Plunkett G.III."/>
            <person name="Neeno-Eckwall E.C."/>
            <person name="Glasner J.D."/>
            <person name="Perna N.T."/>
        </authorList>
    </citation>
    <scope>NUCLEOTIDE SEQUENCE [LARGE SCALE GENOMIC DNA]</scope>
    <source>
        <strain evidence="2 3">ATCC 51604</strain>
    </source>
</reference>
<sequence length="203" mass="23370">MNSRTDVARSVKVVGEEIEKCKHAFFAVRKKGQHVELIQDNQVAFLKSGVVTIHRIEDGLLTNSIKAPAVIGLGHIRDIGLTHFIQCKSECSMWILDSNIVFDLFTEKNLWQEAFFIIRSYLYICMPKGKLIHKSSAREIVIEHLKEIWALDEPERYTTSVYNFILSRNNISRSAVQKVVRELEDSGDIKFYRGKLIELNEMA</sequence>
<evidence type="ECO:0000259" key="1">
    <source>
        <dbReference type="Pfam" id="PF15977"/>
    </source>
</evidence>
<dbReference type="Pfam" id="PF15977">
    <property type="entry name" value="HTH_46"/>
    <property type="match status" value="1"/>
</dbReference>
<feature type="domain" description="IprA winged helix-turn-helix" evidence="1">
    <location>
        <begin position="139"/>
        <end position="202"/>
    </location>
</feature>
<dbReference type="InterPro" id="IPR041687">
    <property type="entry name" value="HTH_46"/>
</dbReference>
<comment type="caution">
    <text evidence="2">The sequence shown here is derived from an EMBL/GenBank/DDBJ whole genome shotgun (WGS) entry which is preliminary data.</text>
</comment>
<dbReference type="InterPro" id="IPR018490">
    <property type="entry name" value="cNMP-bd_dom_sf"/>
</dbReference>
<evidence type="ECO:0000313" key="2">
    <source>
        <dbReference type="EMBL" id="OAT18372.1"/>
    </source>
</evidence>
<protein>
    <submittedName>
        <fullName evidence="2">Cyclic nucleotide-binding protein</fullName>
    </submittedName>
</protein>
<accession>A0A1B7HS11</accession>